<dbReference type="Proteomes" id="UP001456524">
    <property type="component" value="Unassembled WGS sequence"/>
</dbReference>
<dbReference type="EMBL" id="JBBWUH010000012">
    <property type="protein sequence ID" value="KAK8153742.1"/>
    <property type="molecule type" value="Genomic_DNA"/>
</dbReference>
<feature type="compositionally biased region" description="Low complexity" evidence="1">
    <location>
        <begin position="78"/>
        <end position="91"/>
    </location>
</feature>
<feature type="region of interest" description="Disordered" evidence="1">
    <location>
        <begin position="78"/>
        <end position="145"/>
    </location>
</feature>
<sequence length="145" mass="15579">MSIYLLTYLPTTLTPLILLTPTAKSTHTSLVLPSPSPTTTMTPPTTTLQNTSNHIIHHTHVKKAREKSLFNTTTAAATAATTATATATTATSAKNGPTERRSNPVHGGVFVPSRDCKGRGKDKKRKKEKGEEKKKKKGGMAENNK</sequence>
<accession>A0ABR1XGX4</accession>
<evidence type="ECO:0000256" key="1">
    <source>
        <dbReference type="SAM" id="MobiDB-lite"/>
    </source>
</evidence>
<evidence type="ECO:0000313" key="3">
    <source>
        <dbReference type="Proteomes" id="UP001456524"/>
    </source>
</evidence>
<protein>
    <submittedName>
        <fullName evidence="2">Uncharacterized protein</fullName>
    </submittedName>
</protein>
<comment type="caution">
    <text evidence="2">The sequence shown here is derived from an EMBL/GenBank/DDBJ whole genome shotgun (WGS) entry which is preliminary data.</text>
</comment>
<organism evidence="2 3">
    <name type="scientific">Phyllosticta citrichinensis</name>
    <dbReference type="NCBI Taxonomy" id="1130410"/>
    <lineage>
        <taxon>Eukaryota</taxon>
        <taxon>Fungi</taxon>
        <taxon>Dikarya</taxon>
        <taxon>Ascomycota</taxon>
        <taxon>Pezizomycotina</taxon>
        <taxon>Dothideomycetes</taxon>
        <taxon>Dothideomycetes incertae sedis</taxon>
        <taxon>Botryosphaeriales</taxon>
        <taxon>Phyllostictaceae</taxon>
        <taxon>Phyllosticta</taxon>
    </lineage>
</organism>
<name>A0ABR1XGX4_9PEZI</name>
<keyword evidence="3" id="KW-1185">Reference proteome</keyword>
<gene>
    <name evidence="2" type="ORF">IWX90DRAFT_77462</name>
</gene>
<proteinExistence type="predicted"/>
<evidence type="ECO:0000313" key="2">
    <source>
        <dbReference type="EMBL" id="KAK8153742.1"/>
    </source>
</evidence>
<reference evidence="2 3" key="1">
    <citation type="journal article" date="2022" name="G3 (Bethesda)">
        <title>Enemy or ally: a genomic approach to elucidate the lifestyle of Phyllosticta citrichinaensis.</title>
        <authorList>
            <person name="Buijs V.A."/>
            <person name="Groenewald J.Z."/>
            <person name="Haridas S."/>
            <person name="LaButti K.M."/>
            <person name="Lipzen A."/>
            <person name="Martin F.M."/>
            <person name="Barry K."/>
            <person name="Grigoriev I.V."/>
            <person name="Crous P.W."/>
            <person name="Seidl M.F."/>
        </authorList>
    </citation>
    <scope>NUCLEOTIDE SEQUENCE [LARGE SCALE GENOMIC DNA]</scope>
    <source>
        <strain evidence="2 3">CBS 129764</strain>
    </source>
</reference>